<feature type="domain" description="T-SNARE coiled-coil homology" evidence="5">
    <location>
        <begin position="198"/>
        <end position="253"/>
    </location>
</feature>
<keyword evidence="2" id="KW-0175">Coiled coil</keyword>
<feature type="coiled-coil region" evidence="2">
    <location>
        <begin position="215"/>
        <end position="249"/>
    </location>
</feature>
<dbReference type="OrthoDB" id="244190at2759"/>
<accession>A0A0L0HQX8</accession>
<organism evidence="6 7">
    <name type="scientific">Spizellomyces punctatus (strain DAOM BR117)</name>
    <dbReference type="NCBI Taxonomy" id="645134"/>
    <lineage>
        <taxon>Eukaryota</taxon>
        <taxon>Fungi</taxon>
        <taxon>Fungi incertae sedis</taxon>
        <taxon>Chytridiomycota</taxon>
        <taxon>Chytridiomycota incertae sedis</taxon>
        <taxon>Chytridiomycetes</taxon>
        <taxon>Spizellomycetales</taxon>
        <taxon>Spizellomycetaceae</taxon>
        <taxon>Spizellomyces</taxon>
    </lineage>
</organism>
<dbReference type="PANTHER" id="PTHR19305:SF9">
    <property type="entry name" value="SYNAPTOSOMAL-ASSOCIATED PROTEIN 29"/>
    <property type="match status" value="1"/>
</dbReference>
<evidence type="ECO:0000256" key="2">
    <source>
        <dbReference type="SAM" id="Coils"/>
    </source>
</evidence>
<dbReference type="Proteomes" id="UP000053201">
    <property type="component" value="Unassembled WGS sequence"/>
</dbReference>
<evidence type="ECO:0000256" key="3">
    <source>
        <dbReference type="SAM" id="MobiDB-lite"/>
    </source>
</evidence>
<reference evidence="6 7" key="1">
    <citation type="submission" date="2009-08" db="EMBL/GenBank/DDBJ databases">
        <title>The Genome Sequence of Spizellomyces punctatus strain DAOM BR117.</title>
        <authorList>
            <consortium name="The Broad Institute Genome Sequencing Platform"/>
            <person name="Russ C."/>
            <person name="Cuomo C."/>
            <person name="Shea T."/>
            <person name="Young S.K."/>
            <person name="Zeng Q."/>
            <person name="Koehrsen M."/>
            <person name="Haas B."/>
            <person name="Borodovsky M."/>
            <person name="Guigo R."/>
            <person name="Alvarado L."/>
            <person name="Berlin A."/>
            <person name="Bochicchio J."/>
            <person name="Borenstein D."/>
            <person name="Chapman S."/>
            <person name="Chen Z."/>
            <person name="Engels R."/>
            <person name="Freedman E."/>
            <person name="Gellesch M."/>
            <person name="Goldberg J."/>
            <person name="Griggs A."/>
            <person name="Gujja S."/>
            <person name="Heiman D."/>
            <person name="Hepburn T."/>
            <person name="Howarth C."/>
            <person name="Jen D."/>
            <person name="Larson L."/>
            <person name="Lewis B."/>
            <person name="Mehta T."/>
            <person name="Park D."/>
            <person name="Pearson M."/>
            <person name="Roberts A."/>
            <person name="Saif S."/>
            <person name="Shenoy N."/>
            <person name="Sisk P."/>
            <person name="Stolte C."/>
            <person name="Sykes S."/>
            <person name="Thomson T."/>
            <person name="Walk T."/>
            <person name="White J."/>
            <person name="Yandava C."/>
            <person name="Burger G."/>
            <person name="Gray M.W."/>
            <person name="Holland P.W.H."/>
            <person name="King N."/>
            <person name="Lang F.B.F."/>
            <person name="Roger A.J."/>
            <person name="Ruiz-Trillo I."/>
            <person name="Lander E."/>
            <person name="Nusbaum C."/>
        </authorList>
    </citation>
    <scope>NUCLEOTIDE SEQUENCE [LARGE SCALE GENOMIC DNA]</scope>
    <source>
        <strain evidence="6 7">DAOM BR117</strain>
    </source>
</reference>
<dbReference type="InParanoid" id="A0A0L0HQX8"/>
<protein>
    <recommendedName>
        <fullName evidence="5">t-SNARE coiled-coil homology domain-containing protein</fullName>
    </recommendedName>
</protein>
<dbReference type="VEuPathDB" id="FungiDB:SPPG_02388"/>
<dbReference type="SMART" id="SM00397">
    <property type="entry name" value="t_SNARE"/>
    <property type="match status" value="1"/>
</dbReference>
<dbReference type="InterPro" id="IPR000727">
    <property type="entry name" value="T_SNARE_dom"/>
</dbReference>
<dbReference type="GO" id="GO:0005886">
    <property type="term" value="C:plasma membrane"/>
    <property type="evidence" value="ECO:0007669"/>
    <property type="project" value="TreeGrafter"/>
</dbReference>
<comment type="similarity">
    <text evidence="1">Belongs to the SNAP-25 family.</text>
</comment>
<evidence type="ECO:0000313" key="7">
    <source>
        <dbReference type="Proteomes" id="UP000053201"/>
    </source>
</evidence>
<dbReference type="EMBL" id="KQ257452">
    <property type="protein sequence ID" value="KND03345.1"/>
    <property type="molecule type" value="Genomic_DNA"/>
</dbReference>
<dbReference type="GeneID" id="27685978"/>
<dbReference type="CDD" id="cd15856">
    <property type="entry name" value="SNARE_SNAP29C"/>
    <property type="match status" value="1"/>
</dbReference>
<keyword evidence="4" id="KW-0812">Transmembrane</keyword>
<evidence type="ECO:0000256" key="4">
    <source>
        <dbReference type="SAM" id="Phobius"/>
    </source>
</evidence>
<evidence type="ECO:0000256" key="1">
    <source>
        <dbReference type="ARBA" id="ARBA00009480"/>
    </source>
</evidence>
<proteinExistence type="inferred from homology"/>
<sequence length="286" mass="32265">MSSMRDAMRRLQIIYEACAPEPTAQETTLDEFTRLKKKIHGDVKQVRQDLKEREEMMAAGGTTTESAEKSYRIRVAIRGVKEGVARMGEIVAKEERKKKKDPESVQRLAHRREILELAQKHIEEVENLEKRKFNDGYTEARVELLAGNRGNPAFRARPNKGAPVDEDSVPDPFTTTELPDIDVEEDLKRIGERNKMIDQDLDDIGAGVARLKDIANDLGNELDRQNDVLDEIERGVDTALDKVDNLNIKMRKAVDGVMKGDRFMVNCVLMCVVLALVAFIAGQFAT</sequence>
<keyword evidence="4" id="KW-1133">Transmembrane helix</keyword>
<name>A0A0L0HQX8_SPIPD</name>
<dbReference type="PANTHER" id="PTHR19305">
    <property type="entry name" value="SYNAPTOSOMAL ASSOCIATED PROTEIN"/>
    <property type="match status" value="1"/>
</dbReference>
<keyword evidence="7" id="KW-1185">Reference proteome</keyword>
<dbReference type="STRING" id="645134.A0A0L0HQX8"/>
<feature type="region of interest" description="Disordered" evidence="3">
    <location>
        <begin position="151"/>
        <end position="175"/>
    </location>
</feature>
<dbReference type="AlphaFoldDB" id="A0A0L0HQX8"/>
<evidence type="ECO:0000259" key="5">
    <source>
        <dbReference type="PROSITE" id="PS50192"/>
    </source>
</evidence>
<dbReference type="PROSITE" id="PS50192">
    <property type="entry name" value="T_SNARE"/>
    <property type="match status" value="1"/>
</dbReference>
<gene>
    <name evidence="6" type="ORF">SPPG_02388</name>
</gene>
<evidence type="ECO:0000313" key="6">
    <source>
        <dbReference type="EMBL" id="KND03345.1"/>
    </source>
</evidence>
<dbReference type="Gene3D" id="1.20.5.110">
    <property type="match status" value="1"/>
</dbReference>
<dbReference type="OMA" id="TTWCCRI"/>
<dbReference type="eggNOG" id="ENOG502S92F">
    <property type="taxonomic scope" value="Eukaryota"/>
</dbReference>
<dbReference type="RefSeq" id="XP_016611384.1">
    <property type="nucleotide sequence ID" value="XM_016750681.1"/>
</dbReference>
<feature type="transmembrane region" description="Helical" evidence="4">
    <location>
        <begin position="263"/>
        <end position="285"/>
    </location>
</feature>
<keyword evidence="4" id="KW-0472">Membrane</keyword>
<dbReference type="SUPFAM" id="SSF58038">
    <property type="entry name" value="SNARE fusion complex"/>
    <property type="match status" value="1"/>
</dbReference>